<dbReference type="EMBL" id="JAMKPW020000017">
    <property type="protein sequence ID" value="KAK8209116.1"/>
    <property type="molecule type" value="Genomic_DNA"/>
</dbReference>
<sequence length="437" mass="48868">MSSHPFRPLHDASMWHTPASSQYPVRPGIPFSDPRQVFEDRAGAFPDAGYPRPEADYGRRHFPVPDFATRINRSLGRETPQSAQYHQNTPPFACSEPDPPNAPGLSPGRSQGSRTAERINTPRAQMPSPNRVHPSRMIDPQSRNPSYPVPTAAPSYLTEASITQTPDWRHRVSRLISRQWDAINWLYRDRKSLLTRLENLEMALKNVTAGNTAAATGTATEKSREPDRAVRSPIVPSASHVKMPSTQSKDPFVTPPGRSLSPTDPPNKPQRATTARSDAGLVPFQSASLPQERDHVPTTTQNRPAKEDMVWEFETIYPFNAEDPIISHRRRVPRSKMHHRRDVKSSEGERVKSVYYEGYGTDPIRVVDSVPRNSRQLRIETRKTIANGGGKTFLTSESCSSTPSEDGSERTFTPGTEDEAEVGPRWEAMRKAVVNGR</sequence>
<accession>A0ACC3SDY6</accession>
<proteinExistence type="predicted"/>
<evidence type="ECO:0000313" key="2">
    <source>
        <dbReference type="Proteomes" id="UP001320706"/>
    </source>
</evidence>
<keyword evidence="2" id="KW-1185">Reference proteome</keyword>
<reference evidence="1" key="1">
    <citation type="submission" date="2024-02" db="EMBL/GenBank/DDBJ databases">
        <title>Metagenome Assembled Genome of Zalaria obscura JY119.</title>
        <authorList>
            <person name="Vighnesh L."/>
            <person name="Jagadeeshwari U."/>
            <person name="Venkata Ramana C."/>
            <person name="Sasikala C."/>
        </authorList>
    </citation>
    <scope>NUCLEOTIDE SEQUENCE</scope>
    <source>
        <strain evidence="1">JY119</strain>
    </source>
</reference>
<evidence type="ECO:0000313" key="1">
    <source>
        <dbReference type="EMBL" id="KAK8209116.1"/>
    </source>
</evidence>
<gene>
    <name evidence="1" type="ORF">M8818_003811</name>
</gene>
<protein>
    <submittedName>
        <fullName evidence="1">Uncharacterized protein</fullName>
    </submittedName>
</protein>
<comment type="caution">
    <text evidence="1">The sequence shown here is derived from an EMBL/GenBank/DDBJ whole genome shotgun (WGS) entry which is preliminary data.</text>
</comment>
<name>A0ACC3SDY6_9PEZI</name>
<dbReference type="Proteomes" id="UP001320706">
    <property type="component" value="Unassembled WGS sequence"/>
</dbReference>
<organism evidence="1 2">
    <name type="scientific">Zalaria obscura</name>
    <dbReference type="NCBI Taxonomy" id="2024903"/>
    <lineage>
        <taxon>Eukaryota</taxon>
        <taxon>Fungi</taxon>
        <taxon>Dikarya</taxon>
        <taxon>Ascomycota</taxon>
        <taxon>Pezizomycotina</taxon>
        <taxon>Dothideomycetes</taxon>
        <taxon>Dothideomycetidae</taxon>
        <taxon>Dothideales</taxon>
        <taxon>Zalariaceae</taxon>
        <taxon>Zalaria</taxon>
    </lineage>
</organism>